<evidence type="ECO:0000313" key="2">
    <source>
        <dbReference type="Proteomes" id="UP001500253"/>
    </source>
</evidence>
<proteinExistence type="predicted"/>
<reference evidence="1 2" key="1">
    <citation type="journal article" date="2019" name="Int. J. Syst. Evol. Microbiol.">
        <title>The Global Catalogue of Microorganisms (GCM) 10K type strain sequencing project: providing services to taxonomists for standard genome sequencing and annotation.</title>
        <authorList>
            <consortium name="The Broad Institute Genomics Platform"/>
            <consortium name="The Broad Institute Genome Sequencing Center for Infectious Disease"/>
            <person name="Wu L."/>
            <person name="Ma J."/>
        </authorList>
    </citation>
    <scope>NUCLEOTIDE SEQUENCE [LARGE SCALE GENOMIC DNA]</scope>
    <source>
        <strain evidence="1 2">JCM 4316</strain>
    </source>
</reference>
<dbReference type="EMBL" id="BAAASD010000024">
    <property type="protein sequence ID" value="GAA2355451.1"/>
    <property type="molecule type" value="Genomic_DNA"/>
</dbReference>
<protein>
    <recommendedName>
        <fullName evidence="3">Transposase</fullName>
    </recommendedName>
</protein>
<evidence type="ECO:0008006" key="3">
    <source>
        <dbReference type="Google" id="ProtNLM"/>
    </source>
</evidence>
<keyword evidence="2" id="KW-1185">Reference proteome</keyword>
<accession>A0ABN3GM16</accession>
<dbReference type="Proteomes" id="UP001500253">
    <property type="component" value="Unassembled WGS sequence"/>
</dbReference>
<organism evidence="1 2">
    <name type="scientific">Streptomyces cuspidosporus</name>
    <dbReference type="NCBI Taxonomy" id="66882"/>
    <lineage>
        <taxon>Bacteria</taxon>
        <taxon>Bacillati</taxon>
        <taxon>Actinomycetota</taxon>
        <taxon>Actinomycetes</taxon>
        <taxon>Kitasatosporales</taxon>
        <taxon>Streptomycetaceae</taxon>
        <taxon>Streptomyces</taxon>
    </lineage>
</organism>
<comment type="caution">
    <text evidence="1">The sequence shown here is derived from an EMBL/GenBank/DDBJ whole genome shotgun (WGS) entry which is preliminary data.</text>
</comment>
<gene>
    <name evidence="1" type="ORF">GCM10010246_50680</name>
</gene>
<evidence type="ECO:0000313" key="1">
    <source>
        <dbReference type="EMBL" id="GAA2355451.1"/>
    </source>
</evidence>
<sequence length="57" mass="6434">MLMLQPPGHGSTYRYVLPGSMVRKRAIDVMPLIRRKREFRIAVYGAVRVCGGTPHPP</sequence>
<name>A0ABN3GM16_9ACTN</name>